<feature type="compositionally biased region" description="Low complexity" evidence="1">
    <location>
        <begin position="85"/>
        <end position="103"/>
    </location>
</feature>
<keyword evidence="3" id="KW-1185">Reference proteome</keyword>
<evidence type="ECO:0000256" key="1">
    <source>
        <dbReference type="SAM" id="MobiDB-lite"/>
    </source>
</evidence>
<organism evidence="2 3">
    <name type="scientific">Drechslerella stenobrocha 248</name>
    <dbReference type="NCBI Taxonomy" id="1043628"/>
    <lineage>
        <taxon>Eukaryota</taxon>
        <taxon>Fungi</taxon>
        <taxon>Dikarya</taxon>
        <taxon>Ascomycota</taxon>
        <taxon>Pezizomycotina</taxon>
        <taxon>Orbiliomycetes</taxon>
        <taxon>Orbiliales</taxon>
        <taxon>Orbiliaceae</taxon>
        <taxon>Drechslerella</taxon>
    </lineage>
</organism>
<feature type="region of interest" description="Disordered" evidence="1">
    <location>
        <begin position="1"/>
        <end position="103"/>
    </location>
</feature>
<dbReference type="HOGENOM" id="CLU_1180195_0_0_1"/>
<gene>
    <name evidence="2" type="ORF">DRE_00113</name>
</gene>
<feature type="compositionally biased region" description="Pro residues" evidence="1">
    <location>
        <begin position="1"/>
        <end position="11"/>
    </location>
</feature>
<evidence type="ECO:0000313" key="2">
    <source>
        <dbReference type="EMBL" id="EWC48808.1"/>
    </source>
</evidence>
<name>W7I912_9PEZI</name>
<feature type="compositionally biased region" description="Polar residues" evidence="1">
    <location>
        <begin position="59"/>
        <end position="71"/>
    </location>
</feature>
<reference evidence="2 3" key="1">
    <citation type="submission" date="2013-05" db="EMBL/GenBank/DDBJ databases">
        <title>Drechslerella stenobrocha genome reveals carnivorous origination and mechanical trapping mechanism of predatory fungi.</title>
        <authorList>
            <person name="Liu X."/>
            <person name="Zhang W."/>
            <person name="Liu K."/>
        </authorList>
    </citation>
    <scope>NUCLEOTIDE SEQUENCE [LARGE SCALE GENOMIC DNA]</scope>
    <source>
        <strain evidence="2 3">248</strain>
    </source>
</reference>
<proteinExistence type="predicted"/>
<accession>W7I912</accession>
<dbReference type="Proteomes" id="UP000024837">
    <property type="component" value="Unassembled WGS sequence"/>
</dbReference>
<evidence type="ECO:0000313" key="3">
    <source>
        <dbReference type="Proteomes" id="UP000024837"/>
    </source>
</evidence>
<feature type="region of interest" description="Disordered" evidence="1">
    <location>
        <begin position="180"/>
        <end position="208"/>
    </location>
</feature>
<protein>
    <submittedName>
        <fullName evidence="2">Uncharacterized protein</fullName>
    </submittedName>
</protein>
<sequence length="235" mass="25565">MTPPPNRPLRPSPGAAGRVIAGYFEGSPVRTTPPLLRRRTSSRSGSTPHTPDRFIPSAASVQSFRIQTPSGRRSEEERRARRRSASPILHSRSSRSRSVSASRIGAANSFSNYGVRPVARISNITGAPEPAIGNQPERGFVVNAAMNQDDTVLKEETEMHEERLALALGVNLDAKVMSFESTPSPEKNSPGVSGISPNRAGYSVWNPDSPQMEAAAANLKRRRNEVRKVVSTPFR</sequence>
<dbReference type="AlphaFoldDB" id="W7I912"/>
<feature type="compositionally biased region" description="Polar residues" evidence="1">
    <location>
        <begin position="180"/>
        <end position="191"/>
    </location>
</feature>
<dbReference type="EMBL" id="KI966371">
    <property type="protein sequence ID" value="EWC48808.1"/>
    <property type="molecule type" value="Genomic_DNA"/>
</dbReference>